<protein>
    <recommendedName>
        <fullName evidence="3">Reverse transcriptase domain-containing protein</fullName>
    </recommendedName>
</protein>
<comment type="caution">
    <text evidence="1">The sequence shown here is derived from an EMBL/GenBank/DDBJ whole genome shotgun (WGS) entry which is preliminary data.</text>
</comment>
<dbReference type="STRING" id="3775.A0A1Q3D7Y9"/>
<accession>A0A1Q3D7Y9</accession>
<gene>
    <name evidence="1" type="ORF">CFOL_v3_31991</name>
</gene>
<dbReference type="PANTHER" id="PTHR33116:SF76">
    <property type="entry name" value="DUF4283 DOMAIN-CONTAINING PROTEIN"/>
    <property type="match status" value="1"/>
</dbReference>
<evidence type="ECO:0008006" key="3">
    <source>
        <dbReference type="Google" id="ProtNLM"/>
    </source>
</evidence>
<evidence type="ECO:0000313" key="2">
    <source>
        <dbReference type="Proteomes" id="UP000187406"/>
    </source>
</evidence>
<organism evidence="1 2">
    <name type="scientific">Cephalotus follicularis</name>
    <name type="common">Albany pitcher plant</name>
    <dbReference type="NCBI Taxonomy" id="3775"/>
    <lineage>
        <taxon>Eukaryota</taxon>
        <taxon>Viridiplantae</taxon>
        <taxon>Streptophyta</taxon>
        <taxon>Embryophyta</taxon>
        <taxon>Tracheophyta</taxon>
        <taxon>Spermatophyta</taxon>
        <taxon>Magnoliopsida</taxon>
        <taxon>eudicotyledons</taxon>
        <taxon>Gunneridae</taxon>
        <taxon>Pentapetalae</taxon>
        <taxon>rosids</taxon>
        <taxon>fabids</taxon>
        <taxon>Oxalidales</taxon>
        <taxon>Cephalotaceae</taxon>
        <taxon>Cephalotus</taxon>
    </lineage>
</organism>
<reference evidence="2" key="1">
    <citation type="submission" date="2016-04" db="EMBL/GenBank/DDBJ databases">
        <title>Cephalotus genome sequencing.</title>
        <authorList>
            <person name="Fukushima K."/>
            <person name="Hasebe M."/>
            <person name="Fang X."/>
        </authorList>
    </citation>
    <scope>NUCLEOTIDE SEQUENCE [LARGE SCALE GENOMIC DNA]</scope>
    <source>
        <strain evidence="2">cv. St1</strain>
    </source>
</reference>
<dbReference type="Proteomes" id="UP000187406">
    <property type="component" value="Unassembled WGS sequence"/>
</dbReference>
<dbReference type="EMBL" id="BDDD01004955">
    <property type="protein sequence ID" value="GAV88569.1"/>
    <property type="molecule type" value="Genomic_DNA"/>
</dbReference>
<name>A0A1Q3D7Y9_CEPFO</name>
<dbReference type="AlphaFoldDB" id="A0A1Q3D7Y9"/>
<evidence type="ECO:0000313" key="1">
    <source>
        <dbReference type="EMBL" id="GAV88569.1"/>
    </source>
</evidence>
<sequence>MFANDILLFSQADECSIKLLLEGLNRFLEASGMCLNLNKCTVVFGNTPTSTREQICRALNMQIGTLPLKYLCLPLVSRGLSAADCKCLIMKMADKIQAWTNKCLSFSGRLQHIQATLSGLHNFWIINAVLPKSTLKDCENIMHNYLWAGSGGRKRSKVSWSLVCKPKEEGGLGLRRSTDCNKAAVMKLIWEILTNKQTLWVRWCKAEILKGQSLWQMERKQGLSVTWKFLLNLRNLISANLVYSIGHNSSWSLWNDPWLHNRSLFERLGNRAIYDSGLSREATL</sequence>
<dbReference type="PANTHER" id="PTHR33116">
    <property type="entry name" value="REVERSE TRANSCRIPTASE ZINC-BINDING DOMAIN-CONTAINING PROTEIN-RELATED-RELATED"/>
    <property type="match status" value="1"/>
</dbReference>
<dbReference type="InParanoid" id="A0A1Q3D7Y9"/>
<keyword evidence="2" id="KW-1185">Reference proteome</keyword>
<dbReference type="OrthoDB" id="1938625at2759"/>
<proteinExistence type="predicted"/>